<evidence type="ECO:0000256" key="6">
    <source>
        <dbReference type="ARBA" id="ARBA00022741"/>
    </source>
</evidence>
<evidence type="ECO:0000256" key="13">
    <source>
        <dbReference type="PIRSR" id="PIRSR001529-1"/>
    </source>
</evidence>
<dbReference type="InterPro" id="IPR002317">
    <property type="entry name" value="Ser-tRNA-ligase_type_1"/>
</dbReference>
<evidence type="ECO:0000256" key="7">
    <source>
        <dbReference type="ARBA" id="ARBA00022840"/>
    </source>
</evidence>
<comment type="catalytic activity">
    <reaction evidence="10 12">
        <text>tRNA(Sec) + L-serine + ATP = L-seryl-tRNA(Sec) + AMP + diphosphate + H(+)</text>
        <dbReference type="Rhea" id="RHEA:42580"/>
        <dbReference type="Rhea" id="RHEA-COMP:9742"/>
        <dbReference type="Rhea" id="RHEA-COMP:10128"/>
        <dbReference type="ChEBI" id="CHEBI:15378"/>
        <dbReference type="ChEBI" id="CHEBI:30616"/>
        <dbReference type="ChEBI" id="CHEBI:33019"/>
        <dbReference type="ChEBI" id="CHEBI:33384"/>
        <dbReference type="ChEBI" id="CHEBI:78442"/>
        <dbReference type="ChEBI" id="CHEBI:78533"/>
        <dbReference type="ChEBI" id="CHEBI:456215"/>
        <dbReference type="EC" id="6.1.1.11"/>
    </reaction>
</comment>
<proteinExistence type="inferred from homology"/>
<dbReference type="PANTHER" id="PTHR43697">
    <property type="entry name" value="SERYL-TRNA SYNTHETASE"/>
    <property type="match status" value="1"/>
</dbReference>
<dbReference type="PANTHER" id="PTHR43697:SF1">
    <property type="entry name" value="SERINE--TRNA LIGASE"/>
    <property type="match status" value="1"/>
</dbReference>
<dbReference type="Gene3D" id="1.10.287.40">
    <property type="entry name" value="Serine-tRNA synthetase, tRNA binding domain"/>
    <property type="match status" value="1"/>
</dbReference>
<dbReference type="SUPFAM" id="SSF55681">
    <property type="entry name" value="Class II aaRS and biotin synthetases"/>
    <property type="match status" value="1"/>
</dbReference>
<feature type="binding site" evidence="13">
    <location>
        <position position="229"/>
    </location>
    <ligand>
        <name>L-serine</name>
        <dbReference type="ChEBI" id="CHEBI:33384"/>
    </ligand>
</feature>
<evidence type="ECO:0000313" key="18">
    <source>
        <dbReference type="Proteomes" id="UP000237344"/>
    </source>
</evidence>
<dbReference type="AlphaFoldDB" id="A0A2S3W1C5"/>
<dbReference type="RefSeq" id="WP_110095283.1">
    <property type="nucleotide sequence ID" value="NZ_NKUE01000005.1"/>
</dbReference>
<dbReference type="InterPro" id="IPR042103">
    <property type="entry name" value="SerRS_1_N_sf"/>
</dbReference>
<keyword evidence="9 12" id="KW-0030">Aminoacyl-tRNA synthetase</keyword>
<protein>
    <recommendedName>
        <fullName evidence="12">Serine--tRNA ligase</fullName>
        <ecNumber evidence="12">6.1.1.11</ecNumber>
    </recommendedName>
    <alternativeName>
        <fullName evidence="12">Seryl-tRNA synthetase</fullName>
        <shortName evidence="12">SerRS</shortName>
    </alternativeName>
    <alternativeName>
        <fullName evidence="12">Seryl-tRNA(Ser/Sec) synthetase</fullName>
    </alternativeName>
</protein>
<keyword evidence="6 12" id="KW-0547">Nucleotide-binding</keyword>
<dbReference type="CDD" id="cd00770">
    <property type="entry name" value="SerRS_core"/>
    <property type="match status" value="1"/>
</dbReference>
<comment type="subunit">
    <text evidence="12">Homodimer. The tRNA molecule binds across the dimer.</text>
</comment>
<dbReference type="GO" id="GO:0006434">
    <property type="term" value="P:seryl-tRNA aminoacylation"/>
    <property type="evidence" value="ECO:0007669"/>
    <property type="project" value="UniProtKB-UniRule"/>
</dbReference>
<dbReference type="Gene3D" id="3.30.930.10">
    <property type="entry name" value="Bira Bifunctional Protein, Domain 2"/>
    <property type="match status" value="1"/>
</dbReference>
<evidence type="ECO:0000256" key="9">
    <source>
        <dbReference type="ARBA" id="ARBA00023146"/>
    </source>
</evidence>
<evidence type="ECO:0000256" key="1">
    <source>
        <dbReference type="ARBA" id="ARBA00004496"/>
    </source>
</evidence>
<evidence type="ECO:0000256" key="3">
    <source>
        <dbReference type="ARBA" id="ARBA00010728"/>
    </source>
</evidence>
<evidence type="ECO:0000313" key="17">
    <source>
        <dbReference type="EMBL" id="POF62671.1"/>
    </source>
</evidence>
<evidence type="ECO:0000256" key="8">
    <source>
        <dbReference type="ARBA" id="ARBA00022917"/>
    </source>
</evidence>
<dbReference type="Proteomes" id="UP000237344">
    <property type="component" value="Unassembled WGS sequence"/>
</dbReference>
<accession>A0A2S3W1C5</accession>
<keyword evidence="7 12" id="KW-0067">ATP-binding</keyword>
<dbReference type="InterPro" id="IPR033729">
    <property type="entry name" value="SerRS_core"/>
</dbReference>
<comment type="catalytic activity">
    <reaction evidence="11 12">
        <text>tRNA(Ser) + L-serine + ATP = L-seryl-tRNA(Ser) + AMP + diphosphate + H(+)</text>
        <dbReference type="Rhea" id="RHEA:12292"/>
        <dbReference type="Rhea" id="RHEA-COMP:9669"/>
        <dbReference type="Rhea" id="RHEA-COMP:9703"/>
        <dbReference type="ChEBI" id="CHEBI:15378"/>
        <dbReference type="ChEBI" id="CHEBI:30616"/>
        <dbReference type="ChEBI" id="CHEBI:33019"/>
        <dbReference type="ChEBI" id="CHEBI:33384"/>
        <dbReference type="ChEBI" id="CHEBI:78442"/>
        <dbReference type="ChEBI" id="CHEBI:78533"/>
        <dbReference type="ChEBI" id="CHEBI:456215"/>
        <dbReference type="EC" id="6.1.1.11"/>
    </reaction>
</comment>
<dbReference type="PROSITE" id="PS50862">
    <property type="entry name" value="AA_TRNA_LIGASE_II"/>
    <property type="match status" value="1"/>
</dbReference>
<evidence type="ECO:0000256" key="10">
    <source>
        <dbReference type="ARBA" id="ARBA00047929"/>
    </source>
</evidence>
<keyword evidence="4 12" id="KW-0963">Cytoplasm</keyword>
<dbReference type="EC" id="6.1.1.11" evidence="12"/>
<sequence>MHDLRALRADPDAFDADLKRRGEPPVAAAILGLDRERRAAETALQECQAQRKALSKEVGALRRTGADSSAVEEKSAALRARMEELSTQVADLDTQLRGTLECLPNRLAADVPDGRDESGNVVCHTWGDVPEKGFPVKEHFELGEALGLMDFEIASRLSGARFVVLRGALARMERALGQFMLDLHVRENGYDETSVPVLVNDAAMYGTDKLPKFADQSFRTTDGRWLVPTAEVPLTASVAGEILAADTLPRRMVALSSCFRSEAGAAGRDTRGMLRQHQFQKVEMVSVTAPEDSEAEHERMTRCAEMVLERLGVPYRRMLLCAGDTGFGAARTFDLEAWLPGQKAWREISSCSTTRDFQARRMNARYRAADGKPAFVHTLNGSGLAVGRTLIAVMENGQNEDGSITVPEVLRPYMGGTDVIRAGAK</sequence>
<dbReference type="Pfam" id="PF00587">
    <property type="entry name" value="tRNA-synt_2b"/>
    <property type="match status" value="1"/>
</dbReference>
<feature type="binding site" evidence="13">
    <location>
        <position position="380"/>
    </location>
    <ligand>
        <name>L-serine</name>
        <dbReference type="ChEBI" id="CHEBI:33384"/>
    </ligand>
</feature>
<feature type="binding site" evidence="12 14">
    <location>
        <begin position="260"/>
        <end position="262"/>
    </location>
    <ligand>
        <name>ATP</name>
        <dbReference type="ChEBI" id="CHEBI:30616"/>
    </ligand>
</feature>
<feature type="domain" description="Aminoacyl-transfer RNA synthetases class-II family profile" evidence="16">
    <location>
        <begin position="171"/>
        <end position="407"/>
    </location>
</feature>
<evidence type="ECO:0000256" key="11">
    <source>
        <dbReference type="ARBA" id="ARBA00048823"/>
    </source>
</evidence>
<comment type="caution">
    <text evidence="12">Lacks conserved residue(s) required for the propagation of feature annotation.</text>
</comment>
<dbReference type="InterPro" id="IPR045864">
    <property type="entry name" value="aa-tRNA-synth_II/BPL/LPL"/>
</dbReference>
<dbReference type="UniPathway" id="UPA00906">
    <property type="reaction ID" value="UER00895"/>
</dbReference>
<dbReference type="NCBIfam" id="TIGR00414">
    <property type="entry name" value="serS"/>
    <property type="match status" value="1"/>
</dbReference>
<keyword evidence="5 12" id="KW-0436">Ligase</keyword>
<comment type="domain">
    <text evidence="12">Consists of two distinct domains, a catalytic core and a N-terminal extension that is involved in tRNA binding.</text>
</comment>
<comment type="caution">
    <text evidence="17">The sequence shown here is derived from an EMBL/GenBank/DDBJ whole genome shotgun (WGS) entry which is preliminary data.</text>
</comment>
<gene>
    <name evidence="12 17" type="primary">serS</name>
    <name evidence="17" type="ORF">KMAL_16980</name>
</gene>
<dbReference type="HAMAP" id="MF_00176">
    <property type="entry name" value="Ser_tRNA_synth_type1"/>
    <property type="match status" value="1"/>
</dbReference>
<dbReference type="GO" id="GO:0005524">
    <property type="term" value="F:ATP binding"/>
    <property type="evidence" value="ECO:0007669"/>
    <property type="project" value="UniProtKB-UniRule"/>
</dbReference>
<name>A0A2S3W1C5_9PROT</name>
<comment type="subcellular location">
    <subcellularLocation>
        <location evidence="1 12">Cytoplasm</location>
    </subcellularLocation>
</comment>
<dbReference type="Pfam" id="PF02403">
    <property type="entry name" value="Seryl_tRNA_N"/>
    <property type="match status" value="1"/>
</dbReference>
<comment type="pathway">
    <text evidence="2 12">Aminoacyl-tRNA biosynthesis; selenocysteinyl-tRNA(Sec) biosynthesis; L-seryl-tRNA(Sec) from L-serine and tRNA(Sec): step 1/1.</text>
</comment>
<feature type="binding site" evidence="12">
    <location>
        <begin position="229"/>
        <end position="231"/>
    </location>
    <ligand>
        <name>L-serine</name>
        <dbReference type="ChEBI" id="CHEBI:33384"/>
    </ligand>
</feature>
<dbReference type="EMBL" id="POTC01000019">
    <property type="protein sequence ID" value="POF62671.1"/>
    <property type="molecule type" value="Genomic_DNA"/>
</dbReference>
<dbReference type="OrthoDB" id="9804647at2"/>
<dbReference type="GO" id="GO:0005737">
    <property type="term" value="C:cytoplasm"/>
    <property type="evidence" value="ECO:0007669"/>
    <property type="project" value="UniProtKB-SubCell"/>
</dbReference>
<keyword evidence="18" id="KW-1185">Reference proteome</keyword>
<dbReference type="PIRSF" id="PIRSF001529">
    <property type="entry name" value="Ser-tRNA-synth_IIa"/>
    <property type="match status" value="1"/>
</dbReference>
<feature type="coiled-coil region" evidence="15">
    <location>
        <begin position="30"/>
        <end position="95"/>
    </location>
</feature>
<dbReference type="InterPro" id="IPR002314">
    <property type="entry name" value="aa-tRNA-synt_IIb"/>
</dbReference>
<evidence type="ECO:0000256" key="14">
    <source>
        <dbReference type="PIRSR" id="PIRSR001529-2"/>
    </source>
</evidence>
<reference evidence="17 18" key="1">
    <citation type="submission" date="2018-01" db="EMBL/GenBank/DDBJ databases">
        <title>Draft Genome Sequence of Komagataeibacter maltaceti LMG 1529, a Vinegar Producing Acetic Acid Bacterium Isolated from Malt Vinegar Brewery Acetifiers.</title>
        <authorList>
            <person name="Zhang Q."/>
            <person name="Hollensteiner J."/>
            <person name="Poehlein A."/>
            <person name="Daniel R."/>
        </authorList>
    </citation>
    <scope>NUCLEOTIDE SEQUENCE [LARGE SCALE GENOMIC DNA]</scope>
    <source>
        <strain evidence="17 18">LMG 1529</strain>
    </source>
</reference>
<dbReference type="GO" id="GO:0016260">
    <property type="term" value="P:selenocysteine biosynthetic process"/>
    <property type="evidence" value="ECO:0007669"/>
    <property type="project" value="UniProtKB-UniRule"/>
</dbReference>
<evidence type="ECO:0000256" key="15">
    <source>
        <dbReference type="SAM" id="Coils"/>
    </source>
</evidence>
<keyword evidence="8 12" id="KW-0648">Protein biosynthesis</keyword>
<dbReference type="InterPro" id="IPR010978">
    <property type="entry name" value="tRNA-bd_arm"/>
</dbReference>
<evidence type="ECO:0000256" key="4">
    <source>
        <dbReference type="ARBA" id="ARBA00022490"/>
    </source>
</evidence>
<dbReference type="InterPro" id="IPR006195">
    <property type="entry name" value="aa-tRNA-synth_II"/>
</dbReference>
<keyword evidence="15" id="KW-0175">Coiled coil</keyword>
<dbReference type="GO" id="GO:0004828">
    <property type="term" value="F:serine-tRNA ligase activity"/>
    <property type="evidence" value="ECO:0007669"/>
    <property type="project" value="UniProtKB-UniRule"/>
</dbReference>
<dbReference type="InterPro" id="IPR015866">
    <property type="entry name" value="Ser-tRNA-synth_1_N"/>
</dbReference>
<dbReference type="SUPFAM" id="SSF46589">
    <property type="entry name" value="tRNA-binding arm"/>
    <property type="match status" value="1"/>
</dbReference>
<evidence type="ECO:0000259" key="16">
    <source>
        <dbReference type="PROSITE" id="PS50862"/>
    </source>
</evidence>
<organism evidence="17 18">
    <name type="scientific">Novacetimonas maltaceti</name>
    <dbReference type="NCBI Taxonomy" id="1203393"/>
    <lineage>
        <taxon>Bacteria</taxon>
        <taxon>Pseudomonadati</taxon>
        <taxon>Pseudomonadota</taxon>
        <taxon>Alphaproteobacteria</taxon>
        <taxon>Acetobacterales</taxon>
        <taxon>Acetobacteraceae</taxon>
        <taxon>Novacetimonas</taxon>
    </lineage>
</organism>
<evidence type="ECO:0000256" key="12">
    <source>
        <dbReference type="HAMAP-Rule" id="MF_00176"/>
    </source>
</evidence>
<feature type="binding site" evidence="12">
    <location>
        <position position="382"/>
    </location>
    <ligand>
        <name>L-serine</name>
        <dbReference type="ChEBI" id="CHEBI:33384"/>
    </ligand>
</feature>
<comment type="function">
    <text evidence="12">Catalyzes the attachment of serine to tRNA(Ser). Is also able to aminoacylate tRNA(Sec) with serine, to form the misacylated tRNA L-seryl-tRNA(Sec), which will be further converted into selenocysteinyl-tRNA(Sec).</text>
</comment>
<feature type="binding site" evidence="12 13">
    <location>
        <position position="283"/>
    </location>
    <ligand>
        <name>L-serine</name>
        <dbReference type="ChEBI" id="CHEBI:33384"/>
    </ligand>
</feature>
<dbReference type="PRINTS" id="PR00981">
    <property type="entry name" value="TRNASYNTHSER"/>
</dbReference>
<evidence type="ECO:0000256" key="5">
    <source>
        <dbReference type="ARBA" id="ARBA00022598"/>
    </source>
</evidence>
<feature type="binding site" evidence="13">
    <location>
        <position position="260"/>
    </location>
    <ligand>
        <name>L-serine</name>
        <dbReference type="ChEBI" id="CHEBI:33384"/>
    </ligand>
</feature>
<evidence type="ECO:0000256" key="2">
    <source>
        <dbReference type="ARBA" id="ARBA00005045"/>
    </source>
</evidence>
<comment type="similarity">
    <text evidence="3 12">Belongs to the class-II aminoacyl-tRNA synthetase family. Type-1 seryl-tRNA synthetase subfamily.</text>
</comment>
<feature type="binding site" evidence="12 14">
    <location>
        <begin position="347"/>
        <end position="350"/>
    </location>
    <ligand>
        <name>ATP</name>
        <dbReference type="ChEBI" id="CHEBI:30616"/>
    </ligand>
</feature>